<feature type="domain" description="Peptidase S54 rhomboid" evidence="8">
    <location>
        <begin position="39"/>
        <end position="189"/>
    </location>
</feature>
<evidence type="ECO:0000256" key="1">
    <source>
        <dbReference type="ARBA" id="ARBA00004141"/>
    </source>
</evidence>
<dbReference type="InterPro" id="IPR035952">
    <property type="entry name" value="Rhomboid-like_sf"/>
</dbReference>
<evidence type="ECO:0000256" key="6">
    <source>
        <dbReference type="ARBA" id="ARBA00023136"/>
    </source>
</evidence>
<dbReference type="InterPro" id="IPR050925">
    <property type="entry name" value="Rhomboid_protease_S54"/>
</dbReference>
<accession>A0ABU5Q4Q4</accession>
<dbReference type="PANTHER" id="PTHR43731:SF14">
    <property type="entry name" value="PRESENILIN-ASSOCIATED RHOMBOID-LIKE PROTEIN, MITOCHONDRIAL"/>
    <property type="match status" value="1"/>
</dbReference>
<keyword evidence="3 7" id="KW-0812">Transmembrane</keyword>
<evidence type="ECO:0000256" key="5">
    <source>
        <dbReference type="ARBA" id="ARBA00022989"/>
    </source>
</evidence>
<gene>
    <name evidence="9" type="ORF">VB248_00780</name>
</gene>
<protein>
    <submittedName>
        <fullName evidence="9">Rhomboid family intramembrane serine protease</fullName>
        <ecNumber evidence="9">3.4.21.105</ecNumber>
    </submittedName>
</protein>
<feature type="transmembrane region" description="Helical" evidence="7">
    <location>
        <begin position="139"/>
        <end position="158"/>
    </location>
</feature>
<reference evidence="9 10" key="1">
    <citation type="submission" date="2023-12" db="EMBL/GenBank/DDBJ databases">
        <title>Novel species of the genus Arcicella isolated from rivers.</title>
        <authorList>
            <person name="Lu H."/>
        </authorList>
    </citation>
    <scope>NUCLEOTIDE SEQUENCE [LARGE SCALE GENOMIC DNA]</scope>
    <source>
        <strain evidence="9 10">KCTC 23307</strain>
    </source>
</reference>
<evidence type="ECO:0000256" key="3">
    <source>
        <dbReference type="ARBA" id="ARBA00022692"/>
    </source>
</evidence>
<keyword evidence="4 9" id="KW-0378">Hydrolase</keyword>
<sequence>MSLTLIFIVLTVALSFYAWNNSHIMNKWIMNPYSVYRHKEYYRFLTAGFIHADYGHLLFNMLSLYFFGDVVEFYFTRVFGESTGIIYYAVLYLGGILAGGIPGFMDNKNNSYYNALGASGGVSAVVFSAILFDPLSKIYIYFAIGLPGFIYAILYSAYSYYMSKRNLDNIGHSAHLWGAGFGVVFTLLLKPSLFMHFINQILSWSL</sequence>
<dbReference type="Gene3D" id="1.20.1540.10">
    <property type="entry name" value="Rhomboid-like"/>
    <property type="match status" value="1"/>
</dbReference>
<name>A0ABU5Q4Q4_9BACT</name>
<evidence type="ECO:0000313" key="9">
    <source>
        <dbReference type="EMBL" id="MEA5137642.1"/>
    </source>
</evidence>
<dbReference type="Pfam" id="PF01694">
    <property type="entry name" value="Rhomboid"/>
    <property type="match status" value="1"/>
</dbReference>
<evidence type="ECO:0000256" key="2">
    <source>
        <dbReference type="ARBA" id="ARBA00009045"/>
    </source>
</evidence>
<dbReference type="Proteomes" id="UP001302949">
    <property type="component" value="Unassembled WGS sequence"/>
</dbReference>
<comment type="similarity">
    <text evidence="2">Belongs to the peptidase S54 family.</text>
</comment>
<evidence type="ECO:0000256" key="7">
    <source>
        <dbReference type="SAM" id="Phobius"/>
    </source>
</evidence>
<keyword evidence="5 7" id="KW-1133">Transmembrane helix</keyword>
<dbReference type="PANTHER" id="PTHR43731">
    <property type="entry name" value="RHOMBOID PROTEASE"/>
    <property type="match status" value="1"/>
</dbReference>
<organism evidence="9 10">
    <name type="scientific">Arcicella rigui</name>
    <dbReference type="NCBI Taxonomy" id="797020"/>
    <lineage>
        <taxon>Bacteria</taxon>
        <taxon>Pseudomonadati</taxon>
        <taxon>Bacteroidota</taxon>
        <taxon>Cytophagia</taxon>
        <taxon>Cytophagales</taxon>
        <taxon>Flectobacillaceae</taxon>
        <taxon>Arcicella</taxon>
    </lineage>
</organism>
<dbReference type="GO" id="GO:0008233">
    <property type="term" value="F:peptidase activity"/>
    <property type="evidence" value="ECO:0007669"/>
    <property type="project" value="UniProtKB-KW"/>
</dbReference>
<comment type="subcellular location">
    <subcellularLocation>
        <location evidence="1">Membrane</location>
        <topology evidence="1">Multi-pass membrane protein</topology>
    </subcellularLocation>
</comment>
<comment type="caution">
    <text evidence="9">The sequence shown here is derived from an EMBL/GenBank/DDBJ whole genome shotgun (WGS) entry which is preliminary data.</text>
</comment>
<dbReference type="SUPFAM" id="SSF144091">
    <property type="entry name" value="Rhomboid-like"/>
    <property type="match status" value="1"/>
</dbReference>
<feature type="transmembrane region" description="Helical" evidence="7">
    <location>
        <begin position="111"/>
        <end position="132"/>
    </location>
</feature>
<evidence type="ECO:0000313" key="10">
    <source>
        <dbReference type="Proteomes" id="UP001302949"/>
    </source>
</evidence>
<keyword evidence="6 7" id="KW-0472">Membrane</keyword>
<feature type="transmembrane region" description="Helical" evidence="7">
    <location>
        <begin position="42"/>
        <end position="65"/>
    </location>
</feature>
<dbReference type="RefSeq" id="WP_323294822.1">
    <property type="nucleotide sequence ID" value="NZ_JAYFUM010000001.1"/>
</dbReference>
<keyword evidence="10" id="KW-1185">Reference proteome</keyword>
<keyword evidence="9" id="KW-0645">Protease</keyword>
<dbReference type="InterPro" id="IPR022764">
    <property type="entry name" value="Peptidase_S54_rhomboid_dom"/>
</dbReference>
<evidence type="ECO:0000256" key="4">
    <source>
        <dbReference type="ARBA" id="ARBA00022801"/>
    </source>
</evidence>
<dbReference type="EC" id="3.4.21.105" evidence="9"/>
<feature type="transmembrane region" description="Helical" evidence="7">
    <location>
        <begin position="85"/>
        <end position="105"/>
    </location>
</feature>
<feature type="transmembrane region" description="Helical" evidence="7">
    <location>
        <begin position="170"/>
        <end position="189"/>
    </location>
</feature>
<dbReference type="EMBL" id="JAYFUM010000001">
    <property type="protein sequence ID" value="MEA5137642.1"/>
    <property type="molecule type" value="Genomic_DNA"/>
</dbReference>
<dbReference type="GO" id="GO:0006508">
    <property type="term" value="P:proteolysis"/>
    <property type="evidence" value="ECO:0007669"/>
    <property type="project" value="UniProtKB-KW"/>
</dbReference>
<proteinExistence type="inferred from homology"/>
<evidence type="ECO:0000259" key="8">
    <source>
        <dbReference type="Pfam" id="PF01694"/>
    </source>
</evidence>